<name>A0A7R9CZ80_TIMPO</name>
<accession>A0A7R9CZ80</accession>
<protein>
    <submittedName>
        <fullName evidence="1">Uncharacterized protein</fullName>
    </submittedName>
</protein>
<sequence>MSSGRSSFFLPPTVGSSAVKRRRVTVMHLFAAHLPVSHIGSPRELSPAAKINSSNGHQSTLAAELTFCPPEFPFIA</sequence>
<dbReference type="AlphaFoldDB" id="A0A7R9CZ80"/>
<reference evidence="1" key="1">
    <citation type="submission" date="2020-11" db="EMBL/GenBank/DDBJ databases">
        <authorList>
            <person name="Tran Van P."/>
        </authorList>
    </citation>
    <scope>NUCLEOTIDE SEQUENCE</scope>
</reference>
<evidence type="ECO:0000313" key="1">
    <source>
        <dbReference type="EMBL" id="CAD7405176.1"/>
    </source>
</evidence>
<organism evidence="1">
    <name type="scientific">Timema poppense</name>
    <name type="common">Walking stick</name>
    <dbReference type="NCBI Taxonomy" id="170557"/>
    <lineage>
        <taxon>Eukaryota</taxon>
        <taxon>Metazoa</taxon>
        <taxon>Ecdysozoa</taxon>
        <taxon>Arthropoda</taxon>
        <taxon>Hexapoda</taxon>
        <taxon>Insecta</taxon>
        <taxon>Pterygota</taxon>
        <taxon>Neoptera</taxon>
        <taxon>Polyneoptera</taxon>
        <taxon>Phasmatodea</taxon>
        <taxon>Timematodea</taxon>
        <taxon>Timematoidea</taxon>
        <taxon>Timematidae</taxon>
        <taxon>Timema</taxon>
    </lineage>
</organism>
<gene>
    <name evidence="1" type="ORF">TPSB3V08_LOCUS4845</name>
</gene>
<proteinExistence type="predicted"/>
<dbReference type="EMBL" id="OD002418">
    <property type="protein sequence ID" value="CAD7405176.1"/>
    <property type="molecule type" value="Genomic_DNA"/>
</dbReference>